<dbReference type="EMBL" id="CAJVQB010132381">
    <property type="protein sequence ID" value="CAG8854029.1"/>
    <property type="molecule type" value="Genomic_DNA"/>
</dbReference>
<protein>
    <submittedName>
        <fullName evidence="1">18796_t:CDS:1</fullName>
    </submittedName>
</protein>
<feature type="non-terminal residue" evidence="1">
    <location>
        <position position="1"/>
    </location>
</feature>
<evidence type="ECO:0000313" key="2">
    <source>
        <dbReference type="Proteomes" id="UP000789901"/>
    </source>
</evidence>
<reference evidence="1 2" key="1">
    <citation type="submission" date="2021-06" db="EMBL/GenBank/DDBJ databases">
        <authorList>
            <person name="Kallberg Y."/>
            <person name="Tangrot J."/>
            <person name="Rosling A."/>
        </authorList>
    </citation>
    <scope>NUCLEOTIDE SEQUENCE [LARGE SCALE GENOMIC DNA]</scope>
    <source>
        <strain evidence="1 2">120-4 pot B 10/14</strain>
    </source>
</reference>
<feature type="non-terminal residue" evidence="1">
    <location>
        <position position="40"/>
    </location>
</feature>
<gene>
    <name evidence="1" type="ORF">GMARGA_LOCUS42850</name>
</gene>
<dbReference type="Proteomes" id="UP000789901">
    <property type="component" value="Unassembled WGS sequence"/>
</dbReference>
<name>A0ABN7XFN0_GIGMA</name>
<organism evidence="1 2">
    <name type="scientific">Gigaspora margarita</name>
    <dbReference type="NCBI Taxonomy" id="4874"/>
    <lineage>
        <taxon>Eukaryota</taxon>
        <taxon>Fungi</taxon>
        <taxon>Fungi incertae sedis</taxon>
        <taxon>Mucoromycota</taxon>
        <taxon>Glomeromycotina</taxon>
        <taxon>Glomeromycetes</taxon>
        <taxon>Diversisporales</taxon>
        <taxon>Gigasporaceae</taxon>
        <taxon>Gigaspora</taxon>
    </lineage>
</organism>
<keyword evidence="2" id="KW-1185">Reference proteome</keyword>
<accession>A0ABN7XFN0</accession>
<evidence type="ECO:0000313" key="1">
    <source>
        <dbReference type="EMBL" id="CAG8854029.1"/>
    </source>
</evidence>
<comment type="caution">
    <text evidence="1">The sequence shown here is derived from an EMBL/GenBank/DDBJ whole genome shotgun (WGS) entry which is preliminary data.</text>
</comment>
<proteinExistence type="predicted"/>
<sequence length="40" mass="4617">SYKFQSLRDLKIKTKHSANLETHSNVFNQVQNAITININT</sequence>